<feature type="transmembrane region" description="Helical" evidence="5">
    <location>
        <begin position="47"/>
        <end position="68"/>
    </location>
</feature>
<dbReference type="InterPro" id="IPR005178">
    <property type="entry name" value="Ostalpha/TMEM184C"/>
</dbReference>
<feature type="transmembrane region" description="Helical" evidence="5">
    <location>
        <begin position="12"/>
        <end position="35"/>
    </location>
</feature>
<keyword evidence="2 5" id="KW-0812">Transmembrane</keyword>
<dbReference type="Pfam" id="PF03619">
    <property type="entry name" value="Solute_trans_a"/>
    <property type="match status" value="1"/>
</dbReference>
<dbReference type="Proteomes" id="UP000281549">
    <property type="component" value="Unassembled WGS sequence"/>
</dbReference>
<sequence>MQNEVGQLGTVAFIIAGFFALSATFVTFLSTLLHLKNYKRPDLQRSIIRIFMMIPIYSLTSWLSLAFVSLSKYLEVIRDVYEAFVIYVFFSLLVNLLDGERALITSLAKVPPTPHAFPVNIFLEPIKIGDPNNFLMIKRRIVQFIIVKPVLAVFILFLKFCGWYHEGYIAWDSSFLWIAIFYNISVTLAMYFLIIFYLGTRTILKAHGTTLKFICVKAVVFFSFWQGIIISVAVYFDVIRGNQKYTADNIASAIQDFSMCIETFLISIVHFFAFSHKDYSELNSGRFPLLTAVKDFVGFQDIFQDSLHTFKGQIYETSEERRARRHGGDSEYLLNKSRKISILDFLKNIFSLFIPGSLSPIFSLTINSDADSETSFLMSASARYPSITPNRPKYTNVDDLCTVSFPDINPNDDIEKLYNESRRLRYGDYNFPVLESKKVLMNKNNPLRRA</sequence>
<dbReference type="AlphaFoldDB" id="A0A4P9YK21"/>
<name>A0A4P9YK21_ROZAC</name>
<keyword evidence="4 5" id="KW-0472">Membrane</keyword>
<evidence type="ECO:0000256" key="1">
    <source>
        <dbReference type="ARBA" id="ARBA00004141"/>
    </source>
</evidence>
<feature type="transmembrane region" description="Helical" evidence="5">
    <location>
        <begin position="145"/>
        <end position="165"/>
    </location>
</feature>
<dbReference type="GO" id="GO:0016020">
    <property type="term" value="C:membrane"/>
    <property type="evidence" value="ECO:0007669"/>
    <property type="project" value="UniProtKB-SubCell"/>
</dbReference>
<evidence type="ECO:0000256" key="2">
    <source>
        <dbReference type="ARBA" id="ARBA00022692"/>
    </source>
</evidence>
<protein>
    <submittedName>
        <fullName evidence="6">DUF300-domain-containing protein</fullName>
    </submittedName>
</protein>
<feature type="transmembrane region" description="Helical" evidence="5">
    <location>
        <begin position="177"/>
        <end position="199"/>
    </location>
</feature>
<evidence type="ECO:0000256" key="4">
    <source>
        <dbReference type="ARBA" id="ARBA00023136"/>
    </source>
</evidence>
<organism evidence="6 7">
    <name type="scientific">Rozella allomycis (strain CSF55)</name>
    <dbReference type="NCBI Taxonomy" id="988480"/>
    <lineage>
        <taxon>Eukaryota</taxon>
        <taxon>Fungi</taxon>
        <taxon>Fungi incertae sedis</taxon>
        <taxon>Cryptomycota</taxon>
        <taxon>Cryptomycota incertae sedis</taxon>
        <taxon>Rozella</taxon>
    </lineage>
</organism>
<accession>A0A4P9YK21</accession>
<proteinExistence type="predicted"/>
<dbReference type="EMBL" id="ML005135">
    <property type="protein sequence ID" value="RKP19946.1"/>
    <property type="molecule type" value="Genomic_DNA"/>
</dbReference>
<feature type="transmembrane region" description="Helical" evidence="5">
    <location>
        <begin position="80"/>
        <end position="97"/>
    </location>
</feature>
<evidence type="ECO:0000313" key="6">
    <source>
        <dbReference type="EMBL" id="RKP19946.1"/>
    </source>
</evidence>
<reference evidence="7" key="1">
    <citation type="journal article" date="2018" name="Nat. Microbiol.">
        <title>Leveraging single-cell genomics to expand the fungal tree of life.</title>
        <authorList>
            <person name="Ahrendt S.R."/>
            <person name="Quandt C.A."/>
            <person name="Ciobanu D."/>
            <person name="Clum A."/>
            <person name="Salamov A."/>
            <person name="Andreopoulos B."/>
            <person name="Cheng J.F."/>
            <person name="Woyke T."/>
            <person name="Pelin A."/>
            <person name="Henrissat B."/>
            <person name="Reynolds N.K."/>
            <person name="Benny G.L."/>
            <person name="Smith M.E."/>
            <person name="James T.Y."/>
            <person name="Grigoriev I.V."/>
        </authorList>
    </citation>
    <scope>NUCLEOTIDE SEQUENCE [LARGE SCALE GENOMIC DNA]</scope>
    <source>
        <strain evidence="7">CSF55</strain>
    </source>
</reference>
<comment type="subcellular location">
    <subcellularLocation>
        <location evidence="1">Membrane</location>
        <topology evidence="1">Multi-pass membrane protein</topology>
    </subcellularLocation>
</comment>
<feature type="transmembrane region" description="Helical" evidence="5">
    <location>
        <begin position="211"/>
        <end position="236"/>
    </location>
</feature>
<dbReference type="SMART" id="SM01417">
    <property type="entry name" value="Solute_trans_a"/>
    <property type="match status" value="1"/>
</dbReference>
<keyword evidence="3 5" id="KW-1133">Transmembrane helix</keyword>
<dbReference type="PANTHER" id="PTHR23423">
    <property type="entry name" value="ORGANIC SOLUTE TRANSPORTER-RELATED"/>
    <property type="match status" value="1"/>
</dbReference>
<gene>
    <name evidence="6" type="ORF">ROZALSC1DRAFT_28513</name>
</gene>
<evidence type="ECO:0000313" key="7">
    <source>
        <dbReference type="Proteomes" id="UP000281549"/>
    </source>
</evidence>
<evidence type="ECO:0000256" key="3">
    <source>
        <dbReference type="ARBA" id="ARBA00022989"/>
    </source>
</evidence>
<evidence type="ECO:0000256" key="5">
    <source>
        <dbReference type="SAM" id="Phobius"/>
    </source>
</evidence>